<feature type="region of interest" description="Disordered" evidence="7">
    <location>
        <begin position="100"/>
        <end position="186"/>
    </location>
</feature>
<reference evidence="8" key="1">
    <citation type="submission" date="2022-07" db="EMBL/GenBank/DDBJ databases">
        <title>Genome Sequence of Physisporinus lineatus.</title>
        <authorList>
            <person name="Buettner E."/>
        </authorList>
    </citation>
    <scope>NUCLEOTIDE SEQUENCE</scope>
    <source>
        <strain evidence="8">VT162</strain>
    </source>
</reference>
<dbReference type="InterPro" id="IPR015419">
    <property type="entry name" value="CTAG/Pcc1"/>
</dbReference>
<dbReference type="InterPro" id="IPR032675">
    <property type="entry name" value="LRR_dom_sf"/>
</dbReference>
<comment type="caution">
    <text evidence="8">The sequence shown here is derived from an EMBL/GenBank/DDBJ whole genome shotgun (WGS) entry which is preliminary data.</text>
</comment>
<dbReference type="PANTHER" id="PTHR31283:SF5">
    <property type="entry name" value="EKC_KEOPS COMPLEX SUBUNIT LAGE3"/>
    <property type="match status" value="1"/>
</dbReference>
<dbReference type="GO" id="GO:0005634">
    <property type="term" value="C:nucleus"/>
    <property type="evidence" value="ECO:0007669"/>
    <property type="project" value="UniProtKB-SubCell"/>
</dbReference>
<feature type="compositionally biased region" description="Low complexity" evidence="7">
    <location>
        <begin position="105"/>
        <end position="123"/>
    </location>
</feature>
<dbReference type="GO" id="GO:0008033">
    <property type="term" value="P:tRNA processing"/>
    <property type="evidence" value="ECO:0007669"/>
    <property type="project" value="UniProtKB-KW"/>
</dbReference>
<feature type="compositionally biased region" description="Low complexity" evidence="7">
    <location>
        <begin position="141"/>
        <end position="155"/>
    </location>
</feature>
<keyword evidence="6" id="KW-0539">Nucleus</keyword>
<dbReference type="AlphaFoldDB" id="A0AAD5UWW8"/>
<organism evidence="8 9">
    <name type="scientific">Meripilus lineatus</name>
    <dbReference type="NCBI Taxonomy" id="2056292"/>
    <lineage>
        <taxon>Eukaryota</taxon>
        <taxon>Fungi</taxon>
        <taxon>Dikarya</taxon>
        <taxon>Basidiomycota</taxon>
        <taxon>Agaricomycotina</taxon>
        <taxon>Agaricomycetes</taxon>
        <taxon>Polyporales</taxon>
        <taxon>Meripilaceae</taxon>
        <taxon>Meripilus</taxon>
    </lineage>
</organism>
<dbReference type="SUPFAM" id="SSF52047">
    <property type="entry name" value="RNI-like"/>
    <property type="match status" value="1"/>
</dbReference>
<evidence type="ECO:0008006" key="10">
    <source>
        <dbReference type="Google" id="ProtNLM"/>
    </source>
</evidence>
<feature type="compositionally biased region" description="Polar residues" evidence="7">
    <location>
        <begin position="156"/>
        <end position="168"/>
    </location>
</feature>
<keyword evidence="5" id="KW-0819">tRNA processing</keyword>
<dbReference type="Proteomes" id="UP001212997">
    <property type="component" value="Unassembled WGS sequence"/>
</dbReference>
<comment type="subcellular location">
    <subcellularLocation>
        <location evidence="2">Cytoplasm</location>
    </subcellularLocation>
    <subcellularLocation>
        <location evidence="1">Nucleus</location>
    </subcellularLocation>
</comment>
<dbReference type="GO" id="GO:0005737">
    <property type="term" value="C:cytoplasm"/>
    <property type="evidence" value="ECO:0007669"/>
    <property type="project" value="UniProtKB-SubCell"/>
</dbReference>
<dbReference type="Pfam" id="PF09341">
    <property type="entry name" value="Pcc1"/>
    <property type="match status" value="1"/>
</dbReference>
<evidence type="ECO:0000256" key="6">
    <source>
        <dbReference type="ARBA" id="ARBA00023242"/>
    </source>
</evidence>
<dbReference type="FunFam" id="3.30.310.50:FF:000005">
    <property type="entry name" value="L antigen family member 3"/>
    <property type="match status" value="1"/>
</dbReference>
<protein>
    <recommendedName>
        <fullName evidence="10">F-box domain-containing protein</fullName>
    </recommendedName>
</protein>
<dbReference type="Gene3D" id="3.80.10.10">
    <property type="entry name" value="Ribonuclease Inhibitor"/>
    <property type="match status" value="1"/>
</dbReference>
<gene>
    <name evidence="8" type="ORF">NLI96_g8868</name>
</gene>
<dbReference type="PANTHER" id="PTHR31283">
    <property type="entry name" value="EKC/KEOPS COMPLEX SUBUNIT PCC1 FAMILY MEMBER"/>
    <property type="match status" value="1"/>
</dbReference>
<dbReference type="GO" id="GO:0000408">
    <property type="term" value="C:EKC/KEOPS complex"/>
    <property type="evidence" value="ECO:0007669"/>
    <property type="project" value="TreeGrafter"/>
</dbReference>
<name>A0AAD5UWW8_9APHY</name>
<dbReference type="GO" id="GO:0070525">
    <property type="term" value="P:tRNA threonylcarbamoyladenosine metabolic process"/>
    <property type="evidence" value="ECO:0007669"/>
    <property type="project" value="TreeGrafter"/>
</dbReference>
<evidence type="ECO:0000313" key="9">
    <source>
        <dbReference type="Proteomes" id="UP001212997"/>
    </source>
</evidence>
<comment type="similarity">
    <text evidence="3">Belongs to the CTAG/PCC1 family.</text>
</comment>
<evidence type="ECO:0000256" key="2">
    <source>
        <dbReference type="ARBA" id="ARBA00004496"/>
    </source>
</evidence>
<proteinExistence type="inferred from homology"/>
<evidence type="ECO:0000256" key="1">
    <source>
        <dbReference type="ARBA" id="ARBA00004123"/>
    </source>
</evidence>
<accession>A0AAD5UWW8</accession>
<evidence type="ECO:0000256" key="5">
    <source>
        <dbReference type="ARBA" id="ARBA00022694"/>
    </source>
</evidence>
<keyword evidence="4" id="KW-0963">Cytoplasm</keyword>
<evidence type="ECO:0000313" key="8">
    <source>
        <dbReference type="EMBL" id="KAJ3479721.1"/>
    </source>
</evidence>
<evidence type="ECO:0000256" key="7">
    <source>
        <dbReference type="SAM" id="MobiDB-lite"/>
    </source>
</evidence>
<keyword evidence="9" id="KW-1185">Reference proteome</keyword>
<evidence type="ECO:0000256" key="4">
    <source>
        <dbReference type="ARBA" id="ARBA00022490"/>
    </source>
</evidence>
<evidence type="ECO:0000256" key="3">
    <source>
        <dbReference type="ARBA" id="ARBA00007073"/>
    </source>
</evidence>
<sequence length="618" mass="69435">MQASKLPIEVCERVIDCLTGSVHGPTYFDYNSAIQSNPTLYACALVCHDWAHRSQHHLFRQVRLRTTHQAHAFLDVITQHPDRAKLVRCLEIWPHPPHSPPSLPQPVSLSPKPSDSPAPASSPVITLRLDPPAPSTFPVAVSSSPHSPQLSSVSSNRLSKVGQTSFQPESGDPAHPPTPVSPEFNIPLQDQTQDKAEVPSISSSYYNWIYKLLMQLPPLLKNLSALIFDGLPTLHPRFIRLVSCFKTVKALTLQNLSAQSFSEIIQLINRLPQLTFLNIGNMEWVRPARFFPSHRIRLEQFICDIASDGMMVDMLDWLESLQHLSGLRYLDIFIPKSSAMNKVHHILHRCTHSLRFLRLYSDSKDIFEPLSLSSHSQLEYLEIWISRSPFPNHAALFSSCISKLLSPSLVCLRIAYFQNLDAESFAASQSSWKDVDDALSDPKFNRLTYFVMNISTGHETTPDRKTLRTTFNTIFPKSYKRGILWVTSNGKFRADDEGFDAQNINGIPGKEELERMPNSEPTTDAIGLEYFKTVRVPFASSKHAIIAKQVIEVDIELQPQAVQRTIEVEGDILVATFATLTVRLARLVVNAFLENVDLVVRTIGQFGDDAEQSITEAS</sequence>
<dbReference type="Gene3D" id="3.30.310.50">
    <property type="entry name" value="Alpha-D-phosphohexomutase, C-terminal domain"/>
    <property type="match status" value="1"/>
</dbReference>
<dbReference type="EMBL" id="JANAWD010000421">
    <property type="protein sequence ID" value="KAJ3479721.1"/>
    <property type="molecule type" value="Genomic_DNA"/>
</dbReference>